<gene>
    <name evidence="1" type="ORF">N7460_011594</name>
</gene>
<keyword evidence="2" id="KW-1185">Reference proteome</keyword>
<reference evidence="1" key="1">
    <citation type="journal article" date="2023" name="IMA Fungus">
        <title>Comparative genomic study of the Penicillium genus elucidates a diverse pangenome and 15 lateral gene transfer events.</title>
        <authorList>
            <person name="Petersen C."/>
            <person name="Sorensen T."/>
            <person name="Nielsen M.R."/>
            <person name="Sondergaard T.E."/>
            <person name="Sorensen J.L."/>
            <person name="Fitzpatrick D.A."/>
            <person name="Frisvad J.C."/>
            <person name="Nielsen K.L."/>
        </authorList>
    </citation>
    <scope>NUCLEOTIDE SEQUENCE</scope>
    <source>
        <strain evidence="1">IBT 15450</strain>
    </source>
</reference>
<evidence type="ECO:0000313" key="1">
    <source>
        <dbReference type="EMBL" id="KAJ6026777.1"/>
    </source>
</evidence>
<dbReference type="AlphaFoldDB" id="A0AAD6I0X0"/>
<name>A0AAD6I0X0_PENCN</name>
<organism evidence="1 2">
    <name type="scientific">Penicillium canescens</name>
    <dbReference type="NCBI Taxonomy" id="5083"/>
    <lineage>
        <taxon>Eukaryota</taxon>
        <taxon>Fungi</taxon>
        <taxon>Dikarya</taxon>
        <taxon>Ascomycota</taxon>
        <taxon>Pezizomycotina</taxon>
        <taxon>Eurotiomycetes</taxon>
        <taxon>Eurotiomycetidae</taxon>
        <taxon>Eurotiales</taxon>
        <taxon>Aspergillaceae</taxon>
        <taxon>Penicillium</taxon>
    </lineage>
</organism>
<proteinExistence type="predicted"/>
<sequence>MAMEKAKRDGFPRLRVLVLDPRKLRLYNSTPHTRNTPLNRTSHQAQAWECSTAASWS</sequence>
<evidence type="ECO:0000313" key="2">
    <source>
        <dbReference type="Proteomes" id="UP001219568"/>
    </source>
</evidence>
<dbReference type="EMBL" id="JAQJZL010000015">
    <property type="protein sequence ID" value="KAJ6026777.1"/>
    <property type="molecule type" value="Genomic_DNA"/>
</dbReference>
<accession>A0AAD6I0X0</accession>
<comment type="caution">
    <text evidence="1">The sequence shown here is derived from an EMBL/GenBank/DDBJ whole genome shotgun (WGS) entry which is preliminary data.</text>
</comment>
<dbReference type="Proteomes" id="UP001219568">
    <property type="component" value="Unassembled WGS sequence"/>
</dbReference>
<reference evidence="1" key="2">
    <citation type="submission" date="2023-01" db="EMBL/GenBank/DDBJ databases">
        <authorList>
            <person name="Petersen C."/>
        </authorList>
    </citation>
    <scope>NUCLEOTIDE SEQUENCE</scope>
    <source>
        <strain evidence="1">IBT 15450</strain>
    </source>
</reference>
<protein>
    <submittedName>
        <fullName evidence="1">Uncharacterized protein</fullName>
    </submittedName>
</protein>